<feature type="domain" description="Glycosyltransferase 2-like" evidence="3">
    <location>
        <begin position="371"/>
        <end position="496"/>
    </location>
</feature>
<evidence type="ECO:0000313" key="6">
    <source>
        <dbReference type="Proteomes" id="UP000015523"/>
    </source>
</evidence>
<proteinExistence type="predicted"/>
<dbReference type="AlphaFoldDB" id="T0K7S5"/>
<dbReference type="InterPro" id="IPR028098">
    <property type="entry name" value="Glyco_trans_4-like_N"/>
</dbReference>
<feature type="domain" description="Glycosyl transferase family 1" evidence="2">
    <location>
        <begin position="186"/>
        <end position="335"/>
    </location>
</feature>
<dbReference type="RefSeq" id="WP_021317552.1">
    <property type="nucleotide sequence ID" value="NZ_AUWY01000060.1"/>
</dbReference>
<name>T0K7S5_9SPHN</name>
<dbReference type="CDD" id="cd03801">
    <property type="entry name" value="GT4_PimA-like"/>
    <property type="match status" value="1"/>
</dbReference>
<dbReference type="Gene3D" id="3.90.550.10">
    <property type="entry name" value="Spore Coat Polysaccharide Biosynthesis Protein SpsA, Chain A"/>
    <property type="match status" value="1"/>
</dbReference>
<keyword evidence="1" id="KW-0808">Transferase</keyword>
<gene>
    <name evidence="5" type="ORF">M529_08360</name>
</gene>
<dbReference type="GO" id="GO:0016757">
    <property type="term" value="F:glycosyltransferase activity"/>
    <property type="evidence" value="ECO:0007669"/>
    <property type="project" value="InterPro"/>
</dbReference>
<evidence type="ECO:0000259" key="4">
    <source>
        <dbReference type="Pfam" id="PF13579"/>
    </source>
</evidence>
<dbReference type="GO" id="GO:0009103">
    <property type="term" value="P:lipopolysaccharide biosynthetic process"/>
    <property type="evidence" value="ECO:0007669"/>
    <property type="project" value="TreeGrafter"/>
</dbReference>
<dbReference type="Pfam" id="PF00534">
    <property type="entry name" value="Glycos_transf_1"/>
    <property type="match status" value="2"/>
</dbReference>
<evidence type="ECO:0008006" key="7">
    <source>
        <dbReference type="Google" id="ProtNLM"/>
    </source>
</evidence>
<reference evidence="5 6" key="1">
    <citation type="journal article" date="2013" name="Genome Announc.">
        <title>Draft Genome Sequence of Sphingobium ummariense Strain RL-3, a Hexachlorocyclohexane-Degrading Bacterium.</title>
        <authorList>
            <person name="Kohli P."/>
            <person name="Dua A."/>
            <person name="Sangwan N."/>
            <person name="Oldach P."/>
            <person name="Khurana J.P."/>
            <person name="Lal R."/>
        </authorList>
    </citation>
    <scope>NUCLEOTIDE SEQUENCE [LARGE SCALE GENOMIC DNA]</scope>
    <source>
        <strain evidence="5 6">RL-3</strain>
    </source>
</reference>
<evidence type="ECO:0000259" key="2">
    <source>
        <dbReference type="Pfam" id="PF00534"/>
    </source>
</evidence>
<keyword evidence="6" id="KW-1185">Reference proteome</keyword>
<dbReference type="eggNOG" id="COG1216">
    <property type="taxonomic scope" value="Bacteria"/>
</dbReference>
<dbReference type="SUPFAM" id="SSF53448">
    <property type="entry name" value="Nucleotide-diphospho-sugar transferases"/>
    <property type="match status" value="1"/>
</dbReference>
<comment type="caution">
    <text evidence="5">The sequence shown here is derived from an EMBL/GenBank/DDBJ whole genome shotgun (WGS) entry which is preliminary data.</text>
</comment>
<dbReference type="OrthoDB" id="9807414at2"/>
<dbReference type="InterPro" id="IPR001296">
    <property type="entry name" value="Glyco_trans_1"/>
</dbReference>
<dbReference type="PATRIC" id="fig|1346791.3.peg.1606"/>
<protein>
    <recommendedName>
        <fullName evidence="7">Glycosyl transferase family 1</fullName>
    </recommendedName>
</protein>
<dbReference type="SUPFAM" id="SSF53756">
    <property type="entry name" value="UDP-Glycosyltransferase/glycogen phosphorylase"/>
    <property type="match status" value="2"/>
</dbReference>
<dbReference type="PANTHER" id="PTHR46401">
    <property type="entry name" value="GLYCOSYLTRANSFERASE WBBK-RELATED"/>
    <property type="match status" value="1"/>
</dbReference>
<evidence type="ECO:0000313" key="5">
    <source>
        <dbReference type="EMBL" id="EQB32669.1"/>
    </source>
</evidence>
<dbReference type="Pfam" id="PF00535">
    <property type="entry name" value="Glycos_transf_2"/>
    <property type="match status" value="1"/>
</dbReference>
<accession>T0K7S5</accession>
<evidence type="ECO:0000256" key="1">
    <source>
        <dbReference type="ARBA" id="ARBA00022679"/>
    </source>
</evidence>
<dbReference type="Gene3D" id="3.40.50.2000">
    <property type="entry name" value="Glycogen Phosphorylase B"/>
    <property type="match status" value="3"/>
</dbReference>
<dbReference type="PANTHER" id="PTHR46401:SF2">
    <property type="entry name" value="GLYCOSYLTRANSFERASE WBBK-RELATED"/>
    <property type="match status" value="1"/>
</dbReference>
<dbReference type="EMBL" id="AUWY01000060">
    <property type="protein sequence ID" value="EQB32669.1"/>
    <property type="molecule type" value="Genomic_DNA"/>
</dbReference>
<dbReference type="Pfam" id="PF13579">
    <property type="entry name" value="Glyco_trans_4_4"/>
    <property type="match status" value="1"/>
</dbReference>
<evidence type="ECO:0000259" key="3">
    <source>
        <dbReference type="Pfam" id="PF00535"/>
    </source>
</evidence>
<dbReference type="InterPro" id="IPR001173">
    <property type="entry name" value="Glyco_trans_2-like"/>
</dbReference>
<feature type="domain" description="Glycosyl transferase family 1" evidence="2">
    <location>
        <begin position="915"/>
        <end position="1071"/>
    </location>
</feature>
<dbReference type="eggNOG" id="COG0438">
    <property type="taxonomic scope" value="Bacteria"/>
</dbReference>
<organism evidence="5 6">
    <name type="scientific">Sphingobium ummariense RL-3</name>
    <dbReference type="NCBI Taxonomy" id="1346791"/>
    <lineage>
        <taxon>Bacteria</taxon>
        <taxon>Pseudomonadati</taxon>
        <taxon>Pseudomonadota</taxon>
        <taxon>Alphaproteobacteria</taxon>
        <taxon>Sphingomonadales</taxon>
        <taxon>Sphingomonadaceae</taxon>
        <taxon>Sphingobium</taxon>
    </lineage>
</organism>
<dbReference type="STRING" id="1346791.M529_08360"/>
<dbReference type="InterPro" id="IPR029044">
    <property type="entry name" value="Nucleotide-diphossugar_trans"/>
</dbReference>
<dbReference type="Proteomes" id="UP000015523">
    <property type="component" value="Unassembled WGS sequence"/>
</dbReference>
<sequence length="1126" mass="125992">MRNESILETLFDTGFTGRLIQVAEALDPGDAVSNQILNLDRQFKRLGLESMVLSKWHHQDVAASRRDLTDVQVTEKDIVIFHFCGFSEHSVPWVLEQYCTRIIYYHNITPHRFFPVGSALYEFCRKGREQLKEIVPRFHAHWGASTYNLEELHTAGADPAKSVVIPIIVPSAPRPTADTNRSRGQWLFVGRIVANKCQLDLIDVFAQARKANPAIAEKLVLVGGYNPQDPYYRKIVDRITKLKLQDQVELTSKISDAEREAYFRSSQFYVSISEHEGFGVPLVEAPLRGLPVLALDRAAAKETTAGHGLIDDRAELVAMIQKLSEDRSAYDRLVNWQRENAYRFSERNVCHLIRGALSALLPARNRYKTLSIVICTYNRIDHLKRCLDYLRCQSNPNFEVVVVDGPSTDGTKAYLARYGNGIKVLENPHCNLSASRNIGIANAAGDIVAFIDDDSIPFDTWVDSVLRAYNERPLTVAALGGPVFFAGTLSFQSEDIGIDIRARTKISIRQQELGKDGWYRAIAGTNSSFVRETTIRHGGFDEQFDYFLDEAELRLRLQLKGHLVGYSQDVLVRHEFAQSHKRRGKHDYDRKTVCKNISYFVAAYGGLEGRMLRTYLEQRLSTERVAPLVAAHDDGELTEDACEAGVRAIWEGMEQGLADARDWPKTRTFKDTPPAFLPFAVNLDYHAVGRDMAPLHICIISKEVPPFTHASGIGTLYYHLANELLLMGHHISLIVPSHEDRDWRQGPLTVCYTDTREEVIPHLDRGFSNNMNWSLSAFARLAGLHEKHRVDIVESALKDTQALAFANLERWRRPPLVLRLVTPFQMAADMNLWHVAGGAASAFNAAERTLIANADAVLPISGQIATTIERCHKLERDERWELAPGGIAHWPLFNVQENYDNLDRLGDLDCAGLADEKIVLFIGRLELRKGVDILFGALEAILAGDPAARIVIAGKDSDGWQQKVLASLPRGQESRVHFLGEVSGAIRDKLLAHAHCLVVPSRYESFGLAPLEAFVHKVPVVASRSGAIPEVVLDGECGLLFSEGNSKELADAVVRILTNPTLHNRLSLGAAKRIRDFSARNSAIRTVEIYGHLLAQRSIGKPRRVPVAPMLRLADYRASSQEKMTG</sequence>
<feature type="domain" description="Glycosyltransferase subfamily 4-like N-terminal" evidence="4">
    <location>
        <begin position="712"/>
        <end position="877"/>
    </location>
</feature>